<organism evidence="2 3">
    <name type="scientific">Portunus trituberculatus</name>
    <name type="common">Swimming crab</name>
    <name type="synonym">Neptunus trituberculatus</name>
    <dbReference type="NCBI Taxonomy" id="210409"/>
    <lineage>
        <taxon>Eukaryota</taxon>
        <taxon>Metazoa</taxon>
        <taxon>Ecdysozoa</taxon>
        <taxon>Arthropoda</taxon>
        <taxon>Crustacea</taxon>
        <taxon>Multicrustacea</taxon>
        <taxon>Malacostraca</taxon>
        <taxon>Eumalacostraca</taxon>
        <taxon>Eucarida</taxon>
        <taxon>Decapoda</taxon>
        <taxon>Pleocyemata</taxon>
        <taxon>Brachyura</taxon>
        <taxon>Eubrachyura</taxon>
        <taxon>Portunoidea</taxon>
        <taxon>Portunidae</taxon>
        <taxon>Portuninae</taxon>
        <taxon>Portunus</taxon>
    </lineage>
</organism>
<protein>
    <submittedName>
        <fullName evidence="2">Targeting protein for Xklp2-A</fullName>
    </submittedName>
</protein>
<dbReference type="EMBL" id="VSRR010032158">
    <property type="protein sequence ID" value="MPC71021.1"/>
    <property type="molecule type" value="Genomic_DNA"/>
</dbReference>
<dbReference type="PANTHER" id="PTHR14326:SF44">
    <property type="entry name" value="TARGETING PROTEIN FOR XKLP2"/>
    <property type="match status" value="1"/>
</dbReference>
<name>A0A5B7HE34_PORTR</name>
<dbReference type="GO" id="GO:0005819">
    <property type="term" value="C:spindle"/>
    <property type="evidence" value="ECO:0007669"/>
    <property type="project" value="InterPro"/>
</dbReference>
<keyword evidence="3" id="KW-1185">Reference proteome</keyword>
<accession>A0A5B7HE34</accession>
<evidence type="ECO:0000313" key="3">
    <source>
        <dbReference type="Proteomes" id="UP000324222"/>
    </source>
</evidence>
<feature type="region of interest" description="Disordered" evidence="1">
    <location>
        <begin position="1"/>
        <end position="26"/>
    </location>
</feature>
<proteinExistence type="predicted"/>
<dbReference type="Proteomes" id="UP000324222">
    <property type="component" value="Unassembled WGS sequence"/>
</dbReference>
<dbReference type="PANTHER" id="PTHR14326">
    <property type="entry name" value="TARGETING PROTEIN FOR XKLP2"/>
    <property type="match status" value="1"/>
</dbReference>
<dbReference type="InterPro" id="IPR009675">
    <property type="entry name" value="TPX2_fam"/>
</dbReference>
<dbReference type="GO" id="GO:0060236">
    <property type="term" value="P:regulation of mitotic spindle organization"/>
    <property type="evidence" value="ECO:0007669"/>
    <property type="project" value="InterPro"/>
</dbReference>
<sequence>MPVFESGVLGVPAKRPPTPTRPQPFNLQADQRGMVKQEKFKAQLKNESQLEAEKRKFHARLGDVVHKAPFVPEKSQRPLTEISSFALNTEVRAGKRSEYDLQCKVHEEEILMAKKLVSDSLHWYGKEASVLKPIKQVKYLHSM</sequence>
<gene>
    <name evidence="2" type="primary">tpx2-a</name>
    <name evidence="2" type="ORF">E2C01_065288</name>
</gene>
<dbReference type="OrthoDB" id="1684416at2759"/>
<dbReference type="GO" id="GO:0005874">
    <property type="term" value="C:microtubule"/>
    <property type="evidence" value="ECO:0007669"/>
    <property type="project" value="InterPro"/>
</dbReference>
<dbReference type="AlphaFoldDB" id="A0A5B7HE34"/>
<reference evidence="2 3" key="1">
    <citation type="submission" date="2019-05" db="EMBL/GenBank/DDBJ databases">
        <title>Another draft genome of Portunus trituberculatus and its Hox gene families provides insights of decapod evolution.</title>
        <authorList>
            <person name="Jeong J.-H."/>
            <person name="Song I."/>
            <person name="Kim S."/>
            <person name="Choi T."/>
            <person name="Kim D."/>
            <person name="Ryu S."/>
            <person name="Kim W."/>
        </authorList>
    </citation>
    <scope>NUCLEOTIDE SEQUENCE [LARGE SCALE GENOMIC DNA]</scope>
    <source>
        <tissue evidence="2">Muscle</tissue>
    </source>
</reference>
<evidence type="ECO:0000313" key="2">
    <source>
        <dbReference type="EMBL" id="MPC71021.1"/>
    </source>
</evidence>
<evidence type="ECO:0000256" key="1">
    <source>
        <dbReference type="SAM" id="MobiDB-lite"/>
    </source>
</evidence>
<comment type="caution">
    <text evidence="2">The sequence shown here is derived from an EMBL/GenBank/DDBJ whole genome shotgun (WGS) entry which is preliminary data.</text>
</comment>